<dbReference type="PROSITE" id="PS00198">
    <property type="entry name" value="4FE4S_FER_1"/>
    <property type="match status" value="1"/>
</dbReference>
<dbReference type="GO" id="GO:0051539">
    <property type="term" value="F:4 iron, 4 sulfur cluster binding"/>
    <property type="evidence" value="ECO:0007669"/>
    <property type="project" value="UniProtKB-UniRule"/>
</dbReference>
<evidence type="ECO:0000256" key="4">
    <source>
        <dbReference type="ARBA" id="ARBA00022723"/>
    </source>
</evidence>
<dbReference type="InterPro" id="IPR000813">
    <property type="entry name" value="7Fe_ferredoxin"/>
</dbReference>
<comment type="cofactor">
    <cofactor evidence="1 8">
        <name>[4Fe-4S] cluster</name>
        <dbReference type="ChEBI" id="CHEBI:49883"/>
    </cofactor>
</comment>
<dbReference type="GO" id="GO:0046872">
    <property type="term" value="F:metal ion binding"/>
    <property type="evidence" value="ECO:0007669"/>
    <property type="project" value="UniProtKB-UniRule"/>
</dbReference>
<protein>
    <recommendedName>
        <fullName evidence="8">Ferredoxin</fullName>
    </recommendedName>
</protein>
<reference evidence="10 11" key="1">
    <citation type="submission" date="2017-11" db="EMBL/GenBank/DDBJ databases">
        <title>Evolution of Phototrophy in the Chloroflexi Phylum Driven by Horizontal Gene Transfer.</title>
        <authorList>
            <person name="Ward L.M."/>
            <person name="Hemp J."/>
            <person name="Shih P.M."/>
            <person name="Mcglynn S.E."/>
            <person name="Fischer W."/>
        </authorList>
    </citation>
    <scope>NUCLEOTIDE SEQUENCE [LARGE SCALE GENOMIC DNA]</scope>
    <source>
        <strain evidence="10">JP3_7</strain>
    </source>
</reference>
<name>A0A2M8QAZ1_9CHLR</name>
<accession>A0A2M8QAZ1</accession>
<evidence type="ECO:0000313" key="11">
    <source>
        <dbReference type="Proteomes" id="UP000230790"/>
    </source>
</evidence>
<evidence type="ECO:0000256" key="2">
    <source>
        <dbReference type="ARBA" id="ARBA00022448"/>
    </source>
</evidence>
<keyword evidence="7 8" id="KW-0411">Iron-sulfur</keyword>
<evidence type="ECO:0000256" key="1">
    <source>
        <dbReference type="ARBA" id="ARBA00001966"/>
    </source>
</evidence>
<dbReference type="PRINTS" id="PR00354">
    <property type="entry name" value="7FE8SFRDOXIN"/>
</dbReference>
<evidence type="ECO:0000259" key="9">
    <source>
        <dbReference type="PROSITE" id="PS51379"/>
    </source>
</evidence>
<dbReference type="EMBL" id="PGTN01000078">
    <property type="protein sequence ID" value="PJF46967.1"/>
    <property type="molecule type" value="Genomic_DNA"/>
</dbReference>
<dbReference type="InterPro" id="IPR050157">
    <property type="entry name" value="PSI_iron-sulfur_center"/>
</dbReference>
<dbReference type="AlphaFoldDB" id="A0A2M8QAZ1"/>
<proteinExistence type="predicted"/>
<dbReference type="InterPro" id="IPR017896">
    <property type="entry name" value="4Fe4S_Fe-S-bd"/>
</dbReference>
<keyword evidence="3 8" id="KW-0004">4Fe-4S</keyword>
<dbReference type="InterPro" id="IPR017900">
    <property type="entry name" value="4Fe4S_Fe_S_CS"/>
</dbReference>
<dbReference type="SUPFAM" id="SSF54862">
    <property type="entry name" value="4Fe-4S ferredoxins"/>
    <property type="match status" value="1"/>
</dbReference>
<dbReference type="Pfam" id="PF00037">
    <property type="entry name" value="Fer4"/>
    <property type="match status" value="2"/>
</dbReference>
<keyword evidence="2 8" id="KW-0813">Transport</keyword>
<keyword evidence="4 8" id="KW-0479">Metal-binding</keyword>
<dbReference type="GO" id="GO:0009055">
    <property type="term" value="F:electron transfer activity"/>
    <property type="evidence" value="ECO:0007669"/>
    <property type="project" value="UniProtKB-UniRule"/>
</dbReference>
<evidence type="ECO:0000256" key="8">
    <source>
        <dbReference type="RuleBase" id="RU365098"/>
    </source>
</evidence>
<gene>
    <name evidence="10" type="ORF">CUN48_11140</name>
</gene>
<dbReference type="PROSITE" id="PS51379">
    <property type="entry name" value="4FE4S_FER_2"/>
    <property type="match status" value="2"/>
</dbReference>
<dbReference type="PANTHER" id="PTHR24960">
    <property type="entry name" value="PHOTOSYSTEM I IRON-SULFUR CENTER-RELATED"/>
    <property type="match status" value="1"/>
</dbReference>
<keyword evidence="6 8" id="KW-0408">Iron</keyword>
<evidence type="ECO:0000256" key="5">
    <source>
        <dbReference type="ARBA" id="ARBA00022982"/>
    </source>
</evidence>
<dbReference type="Gene3D" id="3.30.70.20">
    <property type="match status" value="1"/>
</dbReference>
<sequence>MTHIITSLCLRDGACVDVCPVECIVGGKPEDEWPWFFIDPATCIDCGACVPECPYEAIFPEDEVPEAYELKPGQEVQPFRGERYTAAGGEVINLREDIQYNYAFYKEGPGYAARNM</sequence>
<feature type="domain" description="4Fe-4S ferredoxin-type" evidence="9">
    <location>
        <begin position="1"/>
        <end position="29"/>
    </location>
</feature>
<feature type="domain" description="4Fe-4S ferredoxin-type" evidence="9">
    <location>
        <begin position="34"/>
        <end position="63"/>
    </location>
</feature>
<evidence type="ECO:0000256" key="3">
    <source>
        <dbReference type="ARBA" id="ARBA00022485"/>
    </source>
</evidence>
<evidence type="ECO:0000256" key="6">
    <source>
        <dbReference type="ARBA" id="ARBA00023004"/>
    </source>
</evidence>
<organism evidence="10 11">
    <name type="scientific">Candidatus Thermofonsia Clade 3 bacterium</name>
    <dbReference type="NCBI Taxonomy" id="2364212"/>
    <lineage>
        <taxon>Bacteria</taxon>
        <taxon>Bacillati</taxon>
        <taxon>Chloroflexota</taxon>
        <taxon>Candidatus Thermofontia</taxon>
        <taxon>Candidatus Thermofonsia Clade 3</taxon>
    </lineage>
</organism>
<evidence type="ECO:0000256" key="7">
    <source>
        <dbReference type="ARBA" id="ARBA00023014"/>
    </source>
</evidence>
<keyword evidence="5 8" id="KW-0249">Electron transport</keyword>
<comment type="caution">
    <text evidence="10">The sequence shown here is derived from an EMBL/GenBank/DDBJ whole genome shotgun (WGS) entry which is preliminary data.</text>
</comment>
<comment type="function">
    <text evidence="8">Ferredoxins are iron-sulfur proteins that transfer electrons in a wide variety of metabolic reactions.</text>
</comment>
<evidence type="ECO:0000313" key="10">
    <source>
        <dbReference type="EMBL" id="PJF46967.1"/>
    </source>
</evidence>
<dbReference type="Proteomes" id="UP000230790">
    <property type="component" value="Unassembled WGS sequence"/>
</dbReference>
<dbReference type="PANTHER" id="PTHR24960:SF70">
    <property type="entry name" value="FERREDOXIN"/>
    <property type="match status" value="1"/>
</dbReference>